<dbReference type="SUPFAM" id="SSF46774">
    <property type="entry name" value="ARID-like"/>
    <property type="match status" value="1"/>
</dbReference>
<dbReference type="SUPFAM" id="SSF49764">
    <property type="entry name" value="HSP20-like chaperones"/>
    <property type="match status" value="1"/>
</dbReference>
<dbReference type="FunFam" id="2.60.40.790:FF:000014">
    <property type="entry name" value="AT-rich interactive domain-containing protein 3"/>
    <property type="match status" value="1"/>
</dbReference>
<dbReference type="InterPro" id="IPR008978">
    <property type="entry name" value="HSP20-like_chaperone"/>
</dbReference>
<dbReference type="GO" id="GO:0003677">
    <property type="term" value="F:DNA binding"/>
    <property type="evidence" value="ECO:0007669"/>
    <property type="project" value="UniProtKB-KW"/>
</dbReference>
<dbReference type="Pfam" id="PF00011">
    <property type="entry name" value="HSP20"/>
    <property type="match status" value="1"/>
</dbReference>
<comment type="similarity">
    <text evidence="5 6">Belongs to the small heat shock protein (HSP20) family.</text>
</comment>
<accession>A0A2N9ELJ9</accession>
<protein>
    <recommendedName>
        <fullName evidence="11">ARID domain-containing protein</fullName>
    </recommendedName>
</protein>
<dbReference type="PROSITE" id="PS51011">
    <property type="entry name" value="ARID"/>
    <property type="match status" value="1"/>
</dbReference>
<keyword evidence="2" id="KW-0238">DNA-binding</keyword>
<feature type="compositionally biased region" description="Polar residues" evidence="7">
    <location>
        <begin position="110"/>
        <end position="119"/>
    </location>
</feature>
<evidence type="ECO:0000256" key="1">
    <source>
        <dbReference type="ARBA" id="ARBA00023015"/>
    </source>
</evidence>
<dbReference type="Gene3D" id="2.60.40.790">
    <property type="match status" value="1"/>
</dbReference>
<proteinExistence type="inferred from homology"/>
<dbReference type="CDD" id="cd00298">
    <property type="entry name" value="ACD_sHsps_p23-like"/>
    <property type="match status" value="1"/>
</dbReference>
<dbReference type="PANTHER" id="PTHR15348">
    <property type="entry name" value="AT-RICH INTERACTIVE DOMAIN-CONTAINING PROTEIN ARID DOMAIN- CONTAINING PROTEIN DEAD RINGER PROTEIN B-CELL REGULATOR OF IGH TRANSCRIPTION BRIGHT"/>
    <property type="match status" value="1"/>
</dbReference>
<dbReference type="PROSITE" id="PS01031">
    <property type="entry name" value="SHSP"/>
    <property type="match status" value="1"/>
</dbReference>
<evidence type="ECO:0008006" key="11">
    <source>
        <dbReference type="Google" id="ProtNLM"/>
    </source>
</evidence>
<reference evidence="10" key="1">
    <citation type="submission" date="2018-02" db="EMBL/GenBank/DDBJ databases">
        <authorList>
            <person name="Cohen D.B."/>
            <person name="Kent A.D."/>
        </authorList>
    </citation>
    <scope>NUCLEOTIDE SEQUENCE</scope>
</reference>
<evidence type="ECO:0000256" key="7">
    <source>
        <dbReference type="SAM" id="MobiDB-lite"/>
    </source>
</evidence>
<evidence type="ECO:0000259" key="8">
    <source>
        <dbReference type="PROSITE" id="PS01031"/>
    </source>
</evidence>
<organism evidence="10">
    <name type="scientific">Fagus sylvatica</name>
    <name type="common">Beechnut</name>
    <dbReference type="NCBI Taxonomy" id="28930"/>
    <lineage>
        <taxon>Eukaryota</taxon>
        <taxon>Viridiplantae</taxon>
        <taxon>Streptophyta</taxon>
        <taxon>Embryophyta</taxon>
        <taxon>Tracheophyta</taxon>
        <taxon>Spermatophyta</taxon>
        <taxon>Magnoliopsida</taxon>
        <taxon>eudicotyledons</taxon>
        <taxon>Gunneridae</taxon>
        <taxon>Pentapetalae</taxon>
        <taxon>rosids</taxon>
        <taxon>fabids</taxon>
        <taxon>Fagales</taxon>
        <taxon>Fagaceae</taxon>
        <taxon>Fagus</taxon>
    </lineage>
</organism>
<keyword evidence="3" id="KW-0804">Transcription</keyword>
<evidence type="ECO:0000256" key="5">
    <source>
        <dbReference type="PROSITE-ProRule" id="PRU00285"/>
    </source>
</evidence>
<dbReference type="Pfam" id="PF01388">
    <property type="entry name" value="ARID"/>
    <property type="match status" value="1"/>
</dbReference>
<dbReference type="Gene3D" id="1.10.150.60">
    <property type="entry name" value="ARID DNA-binding domain"/>
    <property type="match status" value="1"/>
</dbReference>
<dbReference type="PANTHER" id="PTHR15348:SF19">
    <property type="entry name" value="ARID DOMAIN-CONTAINING PROTEIN"/>
    <property type="match status" value="1"/>
</dbReference>
<evidence type="ECO:0000259" key="9">
    <source>
        <dbReference type="PROSITE" id="PS51011"/>
    </source>
</evidence>
<evidence type="ECO:0000256" key="6">
    <source>
        <dbReference type="RuleBase" id="RU003616"/>
    </source>
</evidence>
<dbReference type="CDD" id="cd16100">
    <property type="entry name" value="ARID"/>
    <property type="match status" value="1"/>
</dbReference>
<dbReference type="SMART" id="SM01014">
    <property type="entry name" value="ARID"/>
    <property type="match status" value="1"/>
</dbReference>
<keyword evidence="1" id="KW-0805">Transcription regulation</keyword>
<keyword evidence="4" id="KW-0539">Nucleus</keyword>
<dbReference type="EMBL" id="OIVN01000409">
    <property type="protein sequence ID" value="SPC79727.1"/>
    <property type="molecule type" value="Genomic_DNA"/>
</dbReference>
<dbReference type="InterPro" id="IPR001606">
    <property type="entry name" value="ARID_dom"/>
</dbReference>
<feature type="compositionally biased region" description="Polar residues" evidence="7">
    <location>
        <begin position="1"/>
        <end position="10"/>
    </location>
</feature>
<evidence type="ECO:0000256" key="3">
    <source>
        <dbReference type="ARBA" id="ARBA00023163"/>
    </source>
</evidence>
<feature type="domain" description="ARID" evidence="9">
    <location>
        <begin position="195"/>
        <end position="286"/>
    </location>
</feature>
<dbReference type="InterPro" id="IPR036431">
    <property type="entry name" value="ARID_dom_sf"/>
</dbReference>
<sequence length="531" mass="59048">MDSDNNSTHPHTPVNKVEEQVNPSHVENNIDDDNKGLEFPIENQVPVDVSTTTLKDSDDANEPVLANTQTDVTDVNPSNRLKPDSPHERSMEILELKVDREGKDTETDASDSNPSNQQGPDVPLEGSMETEAKNEDKGHELNVGMSKMELSPDREIKEQVLKPKLDVGNEVCMKTPEQSFLLAPDGVEGDESGTEEDQTAFMMDVENFYKERSLEFKPPKFYQKELNLLKLWRAVIKLGGYEQVTSCKLWRQVGQSFNPPKTCTTVSWTFRIFYEKALLEYEKHKMGAGELAEPTRVNNQGIKKEINPMFGIEGDGGKGEGKQGLVVLEIGEHCKLPADKLMEVSDSQALGSGRALRDAAARAMQGWHSRRLFGNGEIGDPIIKEKNLSSMPKGDKQLKSVGLLKRKKPSTVERNVQVANFKVTKPQLDTMVVDVGPPADWVKINVQRFNDCFEVYALVPGLLREEVHVQSDPAGCLVISGQPAQLDNPWGVTPFKKVVSLPSRIDPHQTSAVVTLHGQLFVRVPFEQSDS</sequence>
<name>A0A2N9ELJ9_FAGSY</name>
<dbReference type="SMART" id="SM00501">
    <property type="entry name" value="BRIGHT"/>
    <property type="match status" value="1"/>
</dbReference>
<gene>
    <name evidence="10" type="ORF">FSB_LOCUS7609</name>
</gene>
<feature type="region of interest" description="Disordered" evidence="7">
    <location>
        <begin position="1"/>
        <end position="126"/>
    </location>
</feature>
<dbReference type="GO" id="GO:0005634">
    <property type="term" value="C:nucleus"/>
    <property type="evidence" value="ECO:0007669"/>
    <property type="project" value="TreeGrafter"/>
</dbReference>
<evidence type="ECO:0000313" key="10">
    <source>
        <dbReference type="EMBL" id="SPC79727.1"/>
    </source>
</evidence>
<evidence type="ECO:0000256" key="2">
    <source>
        <dbReference type="ARBA" id="ARBA00023125"/>
    </source>
</evidence>
<feature type="compositionally biased region" description="Basic and acidic residues" evidence="7">
    <location>
        <begin position="81"/>
        <end position="106"/>
    </location>
</feature>
<dbReference type="AlphaFoldDB" id="A0A2N9ELJ9"/>
<dbReference type="InterPro" id="IPR045147">
    <property type="entry name" value="ARI3A/B/C"/>
</dbReference>
<evidence type="ECO:0000256" key="4">
    <source>
        <dbReference type="ARBA" id="ARBA00023242"/>
    </source>
</evidence>
<dbReference type="GO" id="GO:0006357">
    <property type="term" value="P:regulation of transcription by RNA polymerase II"/>
    <property type="evidence" value="ECO:0007669"/>
    <property type="project" value="InterPro"/>
</dbReference>
<dbReference type="FunFam" id="1.10.150.60:FF:000018">
    <property type="entry name" value="AT-rich interactive domain-containing protein 3"/>
    <property type="match status" value="1"/>
</dbReference>
<feature type="domain" description="SHSP" evidence="8">
    <location>
        <begin position="430"/>
        <end position="531"/>
    </location>
</feature>
<feature type="compositionally biased region" description="Polar residues" evidence="7">
    <location>
        <begin position="66"/>
        <end position="79"/>
    </location>
</feature>
<dbReference type="InterPro" id="IPR002068">
    <property type="entry name" value="A-crystallin/Hsp20_dom"/>
</dbReference>